<name>A0A380U1Y0_9PAST</name>
<evidence type="ECO:0000313" key="1">
    <source>
        <dbReference type="EMBL" id="SUT95122.1"/>
    </source>
</evidence>
<proteinExistence type="predicted"/>
<accession>A0A380U1Y0</accession>
<dbReference type="EMBL" id="UFRQ01000003">
    <property type="protein sequence ID" value="SUT95122.1"/>
    <property type="molecule type" value="Genomic_DNA"/>
</dbReference>
<evidence type="ECO:0000313" key="2">
    <source>
        <dbReference type="Proteomes" id="UP000254649"/>
    </source>
</evidence>
<protein>
    <submittedName>
        <fullName evidence="1">Uncharacterized protein</fullName>
    </submittedName>
</protein>
<sequence length="62" mass="6980">MRTFRVTLCSSVPITRLGQLSESIEVIAENIEEAKQRGHLEIARRNGKHFPIFGVTVTAEEL</sequence>
<dbReference type="Proteomes" id="UP000254649">
    <property type="component" value="Unassembled WGS sequence"/>
</dbReference>
<reference evidence="1 2" key="1">
    <citation type="submission" date="2018-06" db="EMBL/GenBank/DDBJ databases">
        <authorList>
            <consortium name="Pathogen Informatics"/>
            <person name="Doyle S."/>
        </authorList>
    </citation>
    <scope>NUCLEOTIDE SEQUENCE [LARGE SCALE GENOMIC DNA]</scope>
    <source>
        <strain evidence="1 2">NCTC10801</strain>
    </source>
</reference>
<gene>
    <name evidence="1" type="ORF">NCTC10801_02393</name>
</gene>
<keyword evidence="2" id="KW-1185">Reference proteome</keyword>
<organism evidence="1 2">
    <name type="scientific">[Actinobacillus] rossii</name>
    <dbReference type="NCBI Taxonomy" id="123820"/>
    <lineage>
        <taxon>Bacteria</taxon>
        <taxon>Pseudomonadati</taxon>
        <taxon>Pseudomonadota</taxon>
        <taxon>Gammaproteobacteria</taxon>
        <taxon>Pasteurellales</taxon>
        <taxon>Pasteurellaceae</taxon>
    </lineage>
</organism>
<dbReference type="OrthoDB" id="9916664at2"/>
<dbReference type="AlphaFoldDB" id="A0A380U1Y0"/>